<keyword evidence="20" id="KW-1185">Reference proteome</keyword>
<comment type="similarity">
    <text evidence="3">Belongs to the RBT5 family.</text>
</comment>
<comment type="subcellular location">
    <subcellularLocation>
        <location evidence="1">Cell membrane</location>
        <topology evidence="1">Lipid-anchor</topology>
        <topology evidence="1">GPI-anchor</topology>
    </subcellularLocation>
    <subcellularLocation>
        <location evidence="2">Secreted</location>
    </subcellularLocation>
</comment>
<evidence type="ECO:0000256" key="8">
    <source>
        <dbReference type="ARBA" id="ARBA00022723"/>
    </source>
</evidence>
<organism evidence="19 20">
    <name type="scientific">Cercophora newfieldiana</name>
    <dbReference type="NCBI Taxonomy" id="92897"/>
    <lineage>
        <taxon>Eukaryota</taxon>
        <taxon>Fungi</taxon>
        <taxon>Dikarya</taxon>
        <taxon>Ascomycota</taxon>
        <taxon>Pezizomycotina</taxon>
        <taxon>Sordariomycetes</taxon>
        <taxon>Sordariomycetidae</taxon>
        <taxon>Sordariales</taxon>
        <taxon>Lasiosphaeriaceae</taxon>
        <taxon>Cercophora</taxon>
    </lineage>
</organism>
<keyword evidence="11 17" id="KW-0472">Membrane</keyword>
<dbReference type="GO" id="GO:0005576">
    <property type="term" value="C:extracellular region"/>
    <property type="evidence" value="ECO:0007669"/>
    <property type="project" value="UniProtKB-SubCell"/>
</dbReference>
<feature type="transmembrane region" description="Helical" evidence="17">
    <location>
        <begin position="304"/>
        <end position="324"/>
    </location>
</feature>
<evidence type="ECO:0000256" key="3">
    <source>
        <dbReference type="ARBA" id="ARBA00010031"/>
    </source>
</evidence>
<keyword evidence="17" id="KW-1133">Transmembrane helix</keyword>
<comment type="caution">
    <text evidence="19">The sequence shown here is derived from an EMBL/GenBank/DDBJ whole genome shotgun (WGS) entry which is preliminary data.</text>
</comment>
<keyword evidence="5" id="KW-0964">Secreted</keyword>
<evidence type="ECO:0000256" key="5">
    <source>
        <dbReference type="ARBA" id="ARBA00022525"/>
    </source>
</evidence>
<evidence type="ECO:0000256" key="9">
    <source>
        <dbReference type="ARBA" id="ARBA00022729"/>
    </source>
</evidence>
<evidence type="ECO:0000313" key="20">
    <source>
        <dbReference type="Proteomes" id="UP001174936"/>
    </source>
</evidence>
<dbReference type="AlphaFoldDB" id="A0AA39YSD6"/>
<dbReference type="GO" id="GO:0046872">
    <property type="term" value="F:metal ion binding"/>
    <property type="evidence" value="ECO:0007669"/>
    <property type="project" value="UniProtKB-UniRule"/>
</dbReference>
<comment type="caution">
    <text evidence="15">Lacks conserved residue(s) required for the propagation of feature annotation.</text>
</comment>
<evidence type="ECO:0000256" key="15">
    <source>
        <dbReference type="PROSITE-ProRule" id="PRU01356"/>
    </source>
</evidence>
<evidence type="ECO:0000256" key="14">
    <source>
        <dbReference type="ARBA" id="ARBA00023288"/>
    </source>
</evidence>
<evidence type="ECO:0000259" key="18">
    <source>
        <dbReference type="PROSITE" id="PS52012"/>
    </source>
</evidence>
<sequence length="325" mass="33498">MFSSGSCVGRLCFRDSLQVVFTLSQGNVAADDDLIEAYWNIRKSAEALAILLTPSALLPGVLLSATYFPSIPLKVTQTPILTLRSLRDTTTRESFLVQNMRYITIASFAAGAIAQSLNIGDLPLCGQICIGNMIALSPSLGCPLVGGYPDPKCFCGKPDFSYGVRDCTSQACQLDDIAPVLNFGAAFCSNAAILPLKPGPVLPTSVPPDATTIEPSPVPEKTIISDEVSTITSGSLTMTTAVPKTLVASASGTGSVVKTQEDVASTLSKAATSSLRGAAASDVQTSTKAPAPTQPASDSAGAPMLTAAMDGLLVGLVGIVAMFIM</sequence>
<keyword evidence="14" id="KW-0449">Lipoprotein</keyword>
<gene>
    <name evidence="19" type="ORF">B0T16DRAFT_68647</name>
</gene>
<feature type="binding site" description="axial binding residue" evidence="15">
    <location>
        <position position="150"/>
    </location>
    <ligand>
        <name>heme</name>
        <dbReference type="ChEBI" id="CHEBI:30413"/>
    </ligand>
    <ligandPart>
        <name>Fe</name>
        <dbReference type="ChEBI" id="CHEBI:18248"/>
    </ligandPart>
</feature>
<dbReference type="Proteomes" id="UP001174936">
    <property type="component" value="Unassembled WGS sequence"/>
</dbReference>
<keyword evidence="17" id="KW-0812">Transmembrane</keyword>
<evidence type="ECO:0000256" key="10">
    <source>
        <dbReference type="ARBA" id="ARBA00023004"/>
    </source>
</evidence>
<evidence type="ECO:0000256" key="7">
    <source>
        <dbReference type="ARBA" id="ARBA00022622"/>
    </source>
</evidence>
<keyword evidence="7" id="KW-0336">GPI-anchor</keyword>
<dbReference type="EMBL" id="JAULSV010000001">
    <property type="protein sequence ID" value="KAK0657768.1"/>
    <property type="molecule type" value="Genomic_DNA"/>
</dbReference>
<dbReference type="InterPro" id="IPR051735">
    <property type="entry name" value="CFEM_domain"/>
</dbReference>
<accession>A0AA39YSD6</accession>
<dbReference type="Pfam" id="PF05730">
    <property type="entry name" value="CFEM"/>
    <property type="match status" value="1"/>
</dbReference>
<feature type="region of interest" description="Disordered" evidence="16">
    <location>
        <begin position="278"/>
        <end position="299"/>
    </location>
</feature>
<feature type="domain" description="CFEM" evidence="18">
    <location>
        <begin position="97"/>
        <end position="217"/>
    </location>
</feature>
<name>A0AA39YSD6_9PEZI</name>
<keyword evidence="12 15" id="KW-1015">Disulfide bond</keyword>
<evidence type="ECO:0000256" key="13">
    <source>
        <dbReference type="ARBA" id="ARBA00023180"/>
    </source>
</evidence>
<reference evidence="19" key="1">
    <citation type="submission" date="2023-06" db="EMBL/GenBank/DDBJ databases">
        <title>Genome-scale phylogeny and comparative genomics of the fungal order Sordariales.</title>
        <authorList>
            <consortium name="Lawrence Berkeley National Laboratory"/>
            <person name="Hensen N."/>
            <person name="Bonometti L."/>
            <person name="Westerberg I."/>
            <person name="Brannstrom I.O."/>
            <person name="Guillou S."/>
            <person name="Cros-Aarteil S."/>
            <person name="Calhoun S."/>
            <person name="Haridas S."/>
            <person name="Kuo A."/>
            <person name="Mondo S."/>
            <person name="Pangilinan J."/>
            <person name="Riley R."/>
            <person name="Labutti K."/>
            <person name="Andreopoulos B."/>
            <person name="Lipzen A."/>
            <person name="Chen C."/>
            <person name="Yanf M."/>
            <person name="Daum C."/>
            <person name="Ng V."/>
            <person name="Clum A."/>
            <person name="Steindorff A."/>
            <person name="Ohm R."/>
            <person name="Martin F."/>
            <person name="Silar P."/>
            <person name="Natvig D."/>
            <person name="Lalanne C."/>
            <person name="Gautier V."/>
            <person name="Ament-Velasquez S.L."/>
            <person name="Kruys A."/>
            <person name="Hutchinson M.I."/>
            <person name="Powell A.J."/>
            <person name="Barry K."/>
            <person name="Miller A.N."/>
            <person name="Grigoriev I.V."/>
            <person name="Debuchy R."/>
            <person name="Gladieux P."/>
            <person name="Thoren M.H."/>
            <person name="Johannesson H."/>
        </authorList>
    </citation>
    <scope>NUCLEOTIDE SEQUENCE</scope>
    <source>
        <strain evidence="19">SMH2532-1</strain>
    </source>
</reference>
<keyword evidence="6 15" id="KW-0349">Heme</keyword>
<keyword evidence="4" id="KW-1003">Cell membrane</keyword>
<evidence type="ECO:0000256" key="4">
    <source>
        <dbReference type="ARBA" id="ARBA00022475"/>
    </source>
</evidence>
<dbReference type="PANTHER" id="PTHR37928:SF1">
    <property type="entry name" value="CFEM DOMAIN PROTEIN (AFU_ORTHOLOGUE AFUA_6G14090)"/>
    <property type="match status" value="1"/>
</dbReference>
<keyword evidence="13" id="KW-0325">Glycoprotein</keyword>
<evidence type="ECO:0000256" key="11">
    <source>
        <dbReference type="ARBA" id="ARBA00023136"/>
    </source>
</evidence>
<dbReference type="SMART" id="SM00747">
    <property type="entry name" value="CFEM"/>
    <property type="match status" value="1"/>
</dbReference>
<dbReference type="PANTHER" id="PTHR37928">
    <property type="entry name" value="CFEM DOMAIN PROTEIN (AFU_ORTHOLOGUE AFUA_6G14090)"/>
    <property type="match status" value="1"/>
</dbReference>
<feature type="disulfide bond" evidence="15">
    <location>
        <begin position="155"/>
        <end position="188"/>
    </location>
</feature>
<proteinExistence type="inferred from homology"/>
<evidence type="ECO:0000256" key="6">
    <source>
        <dbReference type="ARBA" id="ARBA00022617"/>
    </source>
</evidence>
<evidence type="ECO:0000256" key="1">
    <source>
        <dbReference type="ARBA" id="ARBA00004609"/>
    </source>
</evidence>
<protein>
    <recommendedName>
        <fullName evidence="18">CFEM domain-containing protein</fullName>
    </recommendedName>
</protein>
<evidence type="ECO:0000256" key="2">
    <source>
        <dbReference type="ARBA" id="ARBA00004613"/>
    </source>
</evidence>
<dbReference type="PROSITE" id="PS52012">
    <property type="entry name" value="CFEM"/>
    <property type="match status" value="1"/>
</dbReference>
<evidence type="ECO:0000256" key="16">
    <source>
        <dbReference type="SAM" id="MobiDB-lite"/>
    </source>
</evidence>
<evidence type="ECO:0000256" key="17">
    <source>
        <dbReference type="SAM" id="Phobius"/>
    </source>
</evidence>
<keyword evidence="10 15" id="KW-0408">Iron</keyword>
<dbReference type="InterPro" id="IPR008427">
    <property type="entry name" value="Extracellular_membr_CFEM_dom"/>
</dbReference>
<dbReference type="GO" id="GO:0098552">
    <property type="term" value="C:side of membrane"/>
    <property type="evidence" value="ECO:0007669"/>
    <property type="project" value="UniProtKB-KW"/>
</dbReference>
<dbReference type="GO" id="GO:0005886">
    <property type="term" value="C:plasma membrane"/>
    <property type="evidence" value="ECO:0007669"/>
    <property type="project" value="UniProtKB-SubCell"/>
</dbReference>
<evidence type="ECO:0000256" key="12">
    <source>
        <dbReference type="ARBA" id="ARBA00023157"/>
    </source>
</evidence>
<evidence type="ECO:0000313" key="19">
    <source>
        <dbReference type="EMBL" id="KAK0657768.1"/>
    </source>
</evidence>
<keyword evidence="9" id="KW-0732">Signal</keyword>
<keyword evidence="8 15" id="KW-0479">Metal-binding</keyword>